<keyword evidence="1" id="KW-0732">Signal</keyword>
<evidence type="ECO:0000313" key="2">
    <source>
        <dbReference type="EMBL" id="KAK9103812.1"/>
    </source>
</evidence>
<organism evidence="2 3">
    <name type="scientific">Stephania japonica</name>
    <dbReference type="NCBI Taxonomy" id="461633"/>
    <lineage>
        <taxon>Eukaryota</taxon>
        <taxon>Viridiplantae</taxon>
        <taxon>Streptophyta</taxon>
        <taxon>Embryophyta</taxon>
        <taxon>Tracheophyta</taxon>
        <taxon>Spermatophyta</taxon>
        <taxon>Magnoliopsida</taxon>
        <taxon>Ranunculales</taxon>
        <taxon>Menispermaceae</taxon>
        <taxon>Menispermoideae</taxon>
        <taxon>Cissampelideae</taxon>
        <taxon>Stephania</taxon>
    </lineage>
</organism>
<dbReference type="Proteomes" id="UP001417504">
    <property type="component" value="Unassembled WGS sequence"/>
</dbReference>
<proteinExistence type="predicted"/>
<evidence type="ECO:0000313" key="3">
    <source>
        <dbReference type="Proteomes" id="UP001417504"/>
    </source>
</evidence>
<sequence length="54" mass="6064">MWMALLIYLLYIIYISMNALPNCSVDGICFFGSLPHPSVTNLFGKMEICYTALA</sequence>
<feature type="signal peptide" evidence="1">
    <location>
        <begin position="1"/>
        <end position="19"/>
    </location>
</feature>
<protein>
    <submittedName>
        <fullName evidence="2">Uncharacterized protein</fullName>
    </submittedName>
</protein>
<comment type="caution">
    <text evidence="2">The sequence shown here is derived from an EMBL/GenBank/DDBJ whole genome shotgun (WGS) entry which is preliminary data.</text>
</comment>
<keyword evidence="3" id="KW-1185">Reference proteome</keyword>
<reference evidence="2 3" key="1">
    <citation type="submission" date="2024-01" db="EMBL/GenBank/DDBJ databases">
        <title>Genome assemblies of Stephania.</title>
        <authorList>
            <person name="Yang L."/>
        </authorList>
    </citation>
    <scope>NUCLEOTIDE SEQUENCE [LARGE SCALE GENOMIC DNA]</scope>
    <source>
        <strain evidence="2">QJT</strain>
        <tissue evidence="2">Leaf</tissue>
    </source>
</reference>
<evidence type="ECO:0000256" key="1">
    <source>
        <dbReference type="SAM" id="SignalP"/>
    </source>
</evidence>
<dbReference type="EMBL" id="JBBNAE010000008">
    <property type="protein sequence ID" value="KAK9103812.1"/>
    <property type="molecule type" value="Genomic_DNA"/>
</dbReference>
<name>A0AAP0HZJ2_9MAGN</name>
<gene>
    <name evidence="2" type="ORF">Sjap_021066</name>
</gene>
<accession>A0AAP0HZJ2</accession>
<feature type="chain" id="PRO_5042814156" evidence="1">
    <location>
        <begin position="20"/>
        <end position="54"/>
    </location>
</feature>
<dbReference type="AlphaFoldDB" id="A0AAP0HZJ2"/>